<keyword evidence="2" id="KW-0472">Membrane</keyword>
<feature type="chain" id="PRO_5040394543" evidence="3">
    <location>
        <begin position="21"/>
        <end position="155"/>
    </location>
</feature>
<sequence length="155" mass="16893">MAYSVLQLLLIAVRIGYTYCQLQSGNVILPTLSTSTSQENAPSVPLPSHAPSASSTPVPSPNSISVTQSSPTAKAIGGGVMGAGLLFLIFLTCWWIRKRRRKQFHPLKNAQEVITPFDPDTRPDAPGPLSIIRRFSTGPIRGELMAFMMYNAFQM</sequence>
<keyword evidence="2" id="KW-0812">Transmembrane</keyword>
<evidence type="ECO:0000313" key="4">
    <source>
        <dbReference type="EMBL" id="KAF9062288.1"/>
    </source>
</evidence>
<protein>
    <submittedName>
        <fullName evidence="4">Uncharacterized protein</fullName>
    </submittedName>
</protein>
<comment type="caution">
    <text evidence="4">The sequence shown here is derived from an EMBL/GenBank/DDBJ whole genome shotgun (WGS) entry which is preliminary data.</text>
</comment>
<evidence type="ECO:0000256" key="2">
    <source>
        <dbReference type="SAM" id="Phobius"/>
    </source>
</evidence>
<feature type="transmembrane region" description="Helical" evidence="2">
    <location>
        <begin position="75"/>
        <end position="96"/>
    </location>
</feature>
<proteinExistence type="predicted"/>
<gene>
    <name evidence="4" type="ORF">BDP27DRAFT_1428068</name>
</gene>
<dbReference type="EMBL" id="JADNRY010000176">
    <property type="protein sequence ID" value="KAF9062288.1"/>
    <property type="molecule type" value="Genomic_DNA"/>
</dbReference>
<organism evidence="4 5">
    <name type="scientific">Rhodocollybia butyracea</name>
    <dbReference type="NCBI Taxonomy" id="206335"/>
    <lineage>
        <taxon>Eukaryota</taxon>
        <taxon>Fungi</taxon>
        <taxon>Dikarya</taxon>
        <taxon>Basidiomycota</taxon>
        <taxon>Agaricomycotina</taxon>
        <taxon>Agaricomycetes</taxon>
        <taxon>Agaricomycetidae</taxon>
        <taxon>Agaricales</taxon>
        <taxon>Marasmiineae</taxon>
        <taxon>Omphalotaceae</taxon>
        <taxon>Rhodocollybia</taxon>
    </lineage>
</organism>
<evidence type="ECO:0000313" key="5">
    <source>
        <dbReference type="Proteomes" id="UP000772434"/>
    </source>
</evidence>
<feature type="compositionally biased region" description="Low complexity" evidence="1">
    <location>
        <begin position="41"/>
        <end position="63"/>
    </location>
</feature>
<feature type="signal peptide" evidence="3">
    <location>
        <begin position="1"/>
        <end position="20"/>
    </location>
</feature>
<keyword evidence="5" id="KW-1185">Reference proteome</keyword>
<accession>A0A9P5PEB1</accession>
<evidence type="ECO:0000256" key="1">
    <source>
        <dbReference type="SAM" id="MobiDB-lite"/>
    </source>
</evidence>
<keyword evidence="2" id="KW-1133">Transmembrane helix</keyword>
<evidence type="ECO:0000256" key="3">
    <source>
        <dbReference type="SAM" id="SignalP"/>
    </source>
</evidence>
<keyword evidence="3" id="KW-0732">Signal</keyword>
<reference evidence="4" key="1">
    <citation type="submission" date="2020-11" db="EMBL/GenBank/DDBJ databases">
        <authorList>
            <consortium name="DOE Joint Genome Institute"/>
            <person name="Ahrendt S."/>
            <person name="Riley R."/>
            <person name="Andreopoulos W."/>
            <person name="Labutti K."/>
            <person name="Pangilinan J."/>
            <person name="Ruiz-Duenas F.J."/>
            <person name="Barrasa J.M."/>
            <person name="Sanchez-Garcia M."/>
            <person name="Camarero S."/>
            <person name="Miyauchi S."/>
            <person name="Serrano A."/>
            <person name="Linde D."/>
            <person name="Babiker R."/>
            <person name="Drula E."/>
            <person name="Ayuso-Fernandez I."/>
            <person name="Pacheco R."/>
            <person name="Padilla G."/>
            <person name="Ferreira P."/>
            <person name="Barriuso J."/>
            <person name="Kellner H."/>
            <person name="Castanera R."/>
            <person name="Alfaro M."/>
            <person name="Ramirez L."/>
            <person name="Pisabarro A.G."/>
            <person name="Kuo A."/>
            <person name="Tritt A."/>
            <person name="Lipzen A."/>
            <person name="He G."/>
            <person name="Yan M."/>
            <person name="Ng V."/>
            <person name="Cullen D."/>
            <person name="Martin F."/>
            <person name="Rosso M.-N."/>
            <person name="Henrissat B."/>
            <person name="Hibbett D."/>
            <person name="Martinez A.T."/>
            <person name="Grigoriev I.V."/>
        </authorList>
    </citation>
    <scope>NUCLEOTIDE SEQUENCE</scope>
    <source>
        <strain evidence="4">AH 40177</strain>
    </source>
</reference>
<dbReference type="Proteomes" id="UP000772434">
    <property type="component" value="Unassembled WGS sequence"/>
</dbReference>
<dbReference type="AlphaFoldDB" id="A0A9P5PEB1"/>
<name>A0A9P5PEB1_9AGAR</name>
<feature type="region of interest" description="Disordered" evidence="1">
    <location>
        <begin position="38"/>
        <end position="69"/>
    </location>
</feature>